<feature type="transmembrane region" description="Helical" evidence="1">
    <location>
        <begin position="196"/>
        <end position="216"/>
    </location>
</feature>
<sequence>MTTREMVQENNRLREQMTPANRDFYEDIVVYVRDSRADRQRGEQRLLELAREVLEAQQKGIPASTLFGGDAEAFAQSVVDTLPQVRKLEGPAYYLMIAWTALTILFLAEVVIGFGAQLAGQSGESLNRISVLAIILVAAGAIVLTEIFMKSLGKTADTGPQKPGINLKAIGIYLVIMVVVMVVGFSLRGVLPVWTVPPWVSLVLCIIGFLGLRFIFLRKTK</sequence>
<comment type="caution">
    <text evidence="2">The sequence shown here is derived from an EMBL/GenBank/DDBJ whole genome shotgun (WGS) entry which is preliminary data.</text>
</comment>
<protein>
    <recommendedName>
        <fullName evidence="4">DUF1129 family protein</fullName>
    </recommendedName>
</protein>
<dbReference type="Pfam" id="PF06570">
    <property type="entry name" value="DUF1129"/>
    <property type="match status" value="1"/>
</dbReference>
<feature type="transmembrane region" description="Helical" evidence="1">
    <location>
        <begin position="170"/>
        <end position="190"/>
    </location>
</feature>
<reference evidence="2 3" key="1">
    <citation type="submission" date="2021-03" db="EMBL/GenBank/DDBJ databases">
        <title>Antimicrobial resistance genes in bacteria isolated from Japanese honey, and their potential for conferring macrolide and lincosamide resistance in the American foulbrood pathogen Paenibacillus larvae.</title>
        <authorList>
            <person name="Okamoto M."/>
            <person name="Kumagai M."/>
            <person name="Kanamori H."/>
            <person name="Takamatsu D."/>
        </authorList>
    </citation>
    <scope>NUCLEOTIDE SEQUENCE [LARGE SCALE GENOMIC DNA]</scope>
    <source>
        <strain evidence="2 3">J21TS3</strain>
    </source>
</reference>
<keyword evidence="3" id="KW-1185">Reference proteome</keyword>
<accession>A0ABQ4M2Q0</accession>
<dbReference type="Proteomes" id="UP000680638">
    <property type="component" value="Unassembled WGS sequence"/>
</dbReference>
<organism evidence="2 3">
    <name type="scientific">Paenibacillus cookii</name>
    <dbReference type="NCBI Taxonomy" id="157839"/>
    <lineage>
        <taxon>Bacteria</taxon>
        <taxon>Bacillati</taxon>
        <taxon>Bacillota</taxon>
        <taxon>Bacilli</taxon>
        <taxon>Bacillales</taxon>
        <taxon>Paenibacillaceae</taxon>
        <taxon>Paenibacillus</taxon>
    </lineage>
</organism>
<evidence type="ECO:0000256" key="1">
    <source>
        <dbReference type="SAM" id="Phobius"/>
    </source>
</evidence>
<gene>
    <name evidence="2" type="ORF">J21TS3_46400</name>
</gene>
<name>A0ABQ4M2Q0_9BACL</name>
<dbReference type="EMBL" id="BORW01000038">
    <property type="protein sequence ID" value="GIO69819.1"/>
    <property type="molecule type" value="Genomic_DNA"/>
</dbReference>
<dbReference type="RefSeq" id="WP_212952318.1">
    <property type="nucleotide sequence ID" value="NZ_BORW01000038.1"/>
</dbReference>
<feature type="transmembrane region" description="Helical" evidence="1">
    <location>
        <begin position="129"/>
        <end position="149"/>
    </location>
</feature>
<feature type="transmembrane region" description="Helical" evidence="1">
    <location>
        <begin position="92"/>
        <end position="117"/>
    </location>
</feature>
<proteinExistence type="predicted"/>
<dbReference type="InterPro" id="IPR009214">
    <property type="entry name" value="DUF1129"/>
</dbReference>
<keyword evidence="1" id="KW-1133">Transmembrane helix</keyword>
<evidence type="ECO:0008006" key="4">
    <source>
        <dbReference type="Google" id="ProtNLM"/>
    </source>
</evidence>
<keyword evidence="1" id="KW-0812">Transmembrane</keyword>
<keyword evidence="1" id="KW-0472">Membrane</keyword>
<evidence type="ECO:0000313" key="2">
    <source>
        <dbReference type="EMBL" id="GIO69819.1"/>
    </source>
</evidence>
<dbReference type="SUPFAM" id="SSF158560">
    <property type="entry name" value="BH3980-like"/>
    <property type="match status" value="1"/>
</dbReference>
<evidence type="ECO:0000313" key="3">
    <source>
        <dbReference type="Proteomes" id="UP000680638"/>
    </source>
</evidence>